<dbReference type="KEGG" id="rbc:BN938_3021"/>
<keyword evidence="2" id="KW-1185">Reference proteome</keyword>
<protein>
    <submittedName>
        <fullName evidence="1">Uncharacterized protein</fullName>
    </submittedName>
</protein>
<dbReference type="AlphaFoldDB" id="A0A060REH1"/>
<dbReference type="Proteomes" id="UP000027616">
    <property type="component" value="Chromosome I"/>
</dbReference>
<evidence type="ECO:0000313" key="2">
    <source>
        <dbReference type="Proteomes" id="UP000027616"/>
    </source>
</evidence>
<gene>
    <name evidence="1" type="ORF">BN938_3021</name>
</gene>
<proteinExistence type="predicted"/>
<organism evidence="1 2">
    <name type="scientific">Mucinivorans hirudinis</name>
    <dbReference type="NCBI Taxonomy" id="1433126"/>
    <lineage>
        <taxon>Bacteria</taxon>
        <taxon>Pseudomonadati</taxon>
        <taxon>Bacteroidota</taxon>
        <taxon>Bacteroidia</taxon>
        <taxon>Bacteroidales</taxon>
        <taxon>Rikenellaceae</taxon>
        <taxon>Mucinivorans</taxon>
    </lineage>
</organism>
<evidence type="ECO:0000313" key="1">
    <source>
        <dbReference type="EMBL" id="CDN33083.1"/>
    </source>
</evidence>
<name>A0A060REH1_9BACT</name>
<dbReference type="HOGENOM" id="CLU_2753465_0_0_10"/>
<sequence length="70" mass="8420">MKTTIIIRKFLVYGRKIVIFYKKPNIFLTNRVIRGFKEQNLLPDRLFARNISRMELKNITFALSYEIVII</sequence>
<reference evidence="1 2" key="1">
    <citation type="journal article" date="2015" name="Genome Announc.">
        <title>Complete Genome Sequence of the Novel Leech Symbiont Mucinivorans hirudinis M3T.</title>
        <authorList>
            <person name="Nelson M.C."/>
            <person name="Bomar L."/>
            <person name="Graf J."/>
        </authorList>
    </citation>
    <scope>NUCLEOTIDE SEQUENCE [LARGE SCALE GENOMIC DNA]</scope>
    <source>
        <strain evidence="2">M3</strain>
    </source>
</reference>
<dbReference type="STRING" id="1433126.BN938_3021"/>
<dbReference type="EMBL" id="HG934468">
    <property type="protein sequence ID" value="CDN33083.1"/>
    <property type="molecule type" value="Genomic_DNA"/>
</dbReference>
<accession>A0A060REH1</accession>